<organism evidence="2 3">
    <name type="scientific">Acanthoscelides obtectus</name>
    <name type="common">Bean weevil</name>
    <name type="synonym">Bruchus obtectus</name>
    <dbReference type="NCBI Taxonomy" id="200917"/>
    <lineage>
        <taxon>Eukaryota</taxon>
        <taxon>Metazoa</taxon>
        <taxon>Ecdysozoa</taxon>
        <taxon>Arthropoda</taxon>
        <taxon>Hexapoda</taxon>
        <taxon>Insecta</taxon>
        <taxon>Pterygota</taxon>
        <taxon>Neoptera</taxon>
        <taxon>Endopterygota</taxon>
        <taxon>Coleoptera</taxon>
        <taxon>Polyphaga</taxon>
        <taxon>Cucujiformia</taxon>
        <taxon>Chrysomeloidea</taxon>
        <taxon>Chrysomelidae</taxon>
        <taxon>Bruchinae</taxon>
        <taxon>Bruchini</taxon>
        <taxon>Acanthoscelides</taxon>
    </lineage>
</organism>
<accession>A0A9P0L0J9</accession>
<evidence type="ECO:0000256" key="1">
    <source>
        <dbReference type="SAM" id="MobiDB-lite"/>
    </source>
</evidence>
<gene>
    <name evidence="2" type="ORF">ACAOBT_LOCUS16609</name>
</gene>
<evidence type="ECO:0000313" key="3">
    <source>
        <dbReference type="Proteomes" id="UP001152888"/>
    </source>
</evidence>
<feature type="compositionally biased region" description="Basic and acidic residues" evidence="1">
    <location>
        <begin position="14"/>
        <end position="27"/>
    </location>
</feature>
<name>A0A9P0L0J9_ACAOB</name>
<protein>
    <submittedName>
        <fullName evidence="2">Uncharacterized protein</fullName>
    </submittedName>
</protein>
<comment type="caution">
    <text evidence="2">The sequence shown here is derived from an EMBL/GenBank/DDBJ whole genome shotgun (WGS) entry which is preliminary data.</text>
</comment>
<dbReference type="AlphaFoldDB" id="A0A9P0L0J9"/>
<feature type="region of interest" description="Disordered" evidence="1">
    <location>
        <begin position="14"/>
        <end position="39"/>
    </location>
</feature>
<feature type="compositionally biased region" description="Basic and acidic residues" evidence="1">
    <location>
        <begin position="109"/>
        <end position="123"/>
    </location>
</feature>
<sequence length="163" mass="18870">MVALLCSIEYTKKERTNKSTGKEDSREGQFSAPRSATSREENLLCFARSTIEENDCLSDVPDPFEDSGSSYCPDSEDSSEGARNKRKKEYIHQVNKRLRREAIPDDIADENKRAKKFQQEKNERKRNKRKLLRMLGKEYEGKKRLAENGASAWQFAKIPEYIV</sequence>
<feature type="region of interest" description="Disordered" evidence="1">
    <location>
        <begin position="106"/>
        <end position="129"/>
    </location>
</feature>
<proteinExistence type="predicted"/>
<dbReference type="EMBL" id="CAKOFQ010006976">
    <property type="protein sequence ID" value="CAH1985315.1"/>
    <property type="molecule type" value="Genomic_DNA"/>
</dbReference>
<keyword evidence="3" id="KW-1185">Reference proteome</keyword>
<feature type="region of interest" description="Disordered" evidence="1">
    <location>
        <begin position="56"/>
        <end position="89"/>
    </location>
</feature>
<reference evidence="2" key="1">
    <citation type="submission" date="2022-03" db="EMBL/GenBank/DDBJ databases">
        <authorList>
            <person name="Sayadi A."/>
        </authorList>
    </citation>
    <scope>NUCLEOTIDE SEQUENCE</scope>
</reference>
<dbReference type="Proteomes" id="UP001152888">
    <property type="component" value="Unassembled WGS sequence"/>
</dbReference>
<evidence type="ECO:0000313" key="2">
    <source>
        <dbReference type="EMBL" id="CAH1985315.1"/>
    </source>
</evidence>